<gene>
    <name evidence="2" type="ORF">SAMN05216283_104196</name>
</gene>
<dbReference type="InterPro" id="IPR050099">
    <property type="entry name" value="SIS_GmhA/DiaA_subfam"/>
</dbReference>
<dbReference type="CDD" id="cd05006">
    <property type="entry name" value="SIS_GmhA"/>
    <property type="match status" value="1"/>
</dbReference>
<name>A0A1I2HQL0_9BACT</name>
<dbReference type="EMBL" id="FONW01000004">
    <property type="protein sequence ID" value="SFF31693.1"/>
    <property type="molecule type" value="Genomic_DNA"/>
</dbReference>
<dbReference type="GO" id="GO:0097367">
    <property type="term" value="F:carbohydrate derivative binding"/>
    <property type="evidence" value="ECO:0007669"/>
    <property type="project" value="InterPro"/>
</dbReference>
<dbReference type="Pfam" id="PF13580">
    <property type="entry name" value="SIS_2"/>
    <property type="match status" value="2"/>
</dbReference>
<feature type="domain" description="SIS" evidence="1">
    <location>
        <begin position="31"/>
        <end position="218"/>
    </location>
</feature>
<reference evidence="2 3" key="1">
    <citation type="submission" date="2016-10" db="EMBL/GenBank/DDBJ databases">
        <authorList>
            <person name="de Groot N.N."/>
        </authorList>
    </citation>
    <scope>NUCLEOTIDE SEQUENCE [LARGE SCALE GENOMIC DNA]</scope>
    <source>
        <strain evidence="2 3">CGMCC 1.9156</strain>
    </source>
</reference>
<dbReference type="GO" id="GO:0016853">
    <property type="term" value="F:isomerase activity"/>
    <property type="evidence" value="ECO:0007669"/>
    <property type="project" value="UniProtKB-KW"/>
</dbReference>
<dbReference type="InterPro" id="IPR035461">
    <property type="entry name" value="GmhA/DiaA"/>
</dbReference>
<dbReference type="PROSITE" id="PS51464">
    <property type="entry name" value="SIS"/>
    <property type="match status" value="1"/>
</dbReference>
<dbReference type="GO" id="GO:1901135">
    <property type="term" value="P:carbohydrate derivative metabolic process"/>
    <property type="evidence" value="ECO:0007669"/>
    <property type="project" value="InterPro"/>
</dbReference>
<organism evidence="2 3">
    <name type="scientific">Sunxiuqinia elliptica</name>
    <dbReference type="NCBI Taxonomy" id="655355"/>
    <lineage>
        <taxon>Bacteria</taxon>
        <taxon>Pseudomonadati</taxon>
        <taxon>Bacteroidota</taxon>
        <taxon>Bacteroidia</taxon>
        <taxon>Marinilabiliales</taxon>
        <taxon>Prolixibacteraceae</taxon>
        <taxon>Sunxiuqinia</taxon>
    </lineage>
</organism>
<proteinExistence type="predicted"/>
<protein>
    <submittedName>
        <fullName evidence="2">D-sedoheptulose 7-phosphate isomerase</fullName>
    </submittedName>
</protein>
<evidence type="ECO:0000313" key="3">
    <source>
        <dbReference type="Proteomes" id="UP000198964"/>
    </source>
</evidence>
<dbReference type="SUPFAM" id="SSF53697">
    <property type="entry name" value="SIS domain"/>
    <property type="match status" value="1"/>
</dbReference>
<evidence type="ECO:0000259" key="1">
    <source>
        <dbReference type="PROSITE" id="PS51464"/>
    </source>
</evidence>
<dbReference type="RefSeq" id="WP_093919871.1">
    <property type="nucleotide sequence ID" value="NZ_FONW01000004.1"/>
</dbReference>
<dbReference type="AlphaFoldDB" id="A0A1I2HQL0"/>
<dbReference type="PANTHER" id="PTHR30390">
    <property type="entry name" value="SEDOHEPTULOSE 7-PHOSPHATE ISOMERASE / DNAA INITIATOR-ASSOCIATING FACTOR FOR REPLICATION INITIATION"/>
    <property type="match status" value="1"/>
</dbReference>
<evidence type="ECO:0000313" key="2">
    <source>
        <dbReference type="EMBL" id="SFF31693.1"/>
    </source>
</evidence>
<accession>A0A1I2HQL0</accession>
<keyword evidence="3" id="KW-1185">Reference proteome</keyword>
<dbReference type="InterPro" id="IPR046348">
    <property type="entry name" value="SIS_dom_sf"/>
</dbReference>
<keyword evidence="2" id="KW-0413">Isomerase</keyword>
<dbReference type="Gene3D" id="3.40.50.10490">
    <property type="entry name" value="Glucose-6-phosphate isomerase like protein, domain 1"/>
    <property type="match status" value="1"/>
</dbReference>
<dbReference type="STRING" id="655355.SAMN05216283_104196"/>
<sequence>MNDHPALKELINRYPELESQGPAISEAASLLVHSFRQGNKLLLCGNGGSASDTNHLVGELVKSFEAKRPLSTSFQHKLKKMDEQRGTFLAKTLQQGVSAISLASNTALLTAISNDLSGDLIYAQQIMGYGQANDVLLAISSSGNSRNVLDALLVARAKSLKTIGLTGETGGQMVACCDVLIRVPATSTRLVQEYHLPVYHTICLLIESELFGSEVSEL</sequence>
<dbReference type="Proteomes" id="UP000198964">
    <property type="component" value="Unassembled WGS sequence"/>
</dbReference>
<dbReference type="InterPro" id="IPR001347">
    <property type="entry name" value="SIS_dom"/>
</dbReference>